<organism evidence="3 4">
    <name type="scientific">Trifolium medium</name>
    <dbReference type="NCBI Taxonomy" id="97028"/>
    <lineage>
        <taxon>Eukaryota</taxon>
        <taxon>Viridiplantae</taxon>
        <taxon>Streptophyta</taxon>
        <taxon>Embryophyta</taxon>
        <taxon>Tracheophyta</taxon>
        <taxon>Spermatophyta</taxon>
        <taxon>Magnoliopsida</taxon>
        <taxon>eudicotyledons</taxon>
        <taxon>Gunneridae</taxon>
        <taxon>Pentapetalae</taxon>
        <taxon>rosids</taxon>
        <taxon>fabids</taxon>
        <taxon>Fabales</taxon>
        <taxon>Fabaceae</taxon>
        <taxon>Papilionoideae</taxon>
        <taxon>50 kb inversion clade</taxon>
        <taxon>NPAAA clade</taxon>
        <taxon>Hologalegina</taxon>
        <taxon>IRL clade</taxon>
        <taxon>Trifolieae</taxon>
        <taxon>Trifolium</taxon>
    </lineage>
</organism>
<sequence length="147" mass="15887">MCKQTQCPSSRSSCRYEVEYLSNDTSSSGFLIEDVLHLITDNDQTKDVDTQITIGCGQVQTGLFLNGAAPNGLFGLGSGRITFGDTGSSDQGKTPFNLRELHPTYNITVTQIVVGGNASDLEFHAIFDSGTSFTYLNDPAYTLISEK</sequence>
<feature type="domain" description="Xylanase inhibitor N-terminal" evidence="2">
    <location>
        <begin position="3"/>
        <end position="87"/>
    </location>
</feature>
<dbReference type="InterPro" id="IPR001969">
    <property type="entry name" value="Aspartic_peptidase_AS"/>
</dbReference>
<dbReference type="PANTHER" id="PTHR13683">
    <property type="entry name" value="ASPARTYL PROTEASES"/>
    <property type="match status" value="1"/>
</dbReference>
<name>A0A392NNS2_9FABA</name>
<protein>
    <submittedName>
        <fullName evidence="3">Aspartic proteinase-like protein 1-like</fullName>
    </submittedName>
</protein>
<dbReference type="InterPro" id="IPR001461">
    <property type="entry name" value="Aspartic_peptidase_A1"/>
</dbReference>
<proteinExistence type="inferred from homology"/>
<dbReference type="Proteomes" id="UP000265520">
    <property type="component" value="Unassembled WGS sequence"/>
</dbReference>
<evidence type="ECO:0000256" key="1">
    <source>
        <dbReference type="ARBA" id="ARBA00007447"/>
    </source>
</evidence>
<accession>A0A392NNS2</accession>
<dbReference type="GO" id="GO:0004190">
    <property type="term" value="F:aspartic-type endopeptidase activity"/>
    <property type="evidence" value="ECO:0007669"/>
    <property type="project" value="InterPro"/>
</dbReference>
<evidence type="ECO:0000313" key="3">
    <source>
        <dbReference type="EMBL" id="MCI00759.1"/>
    </source>
</evidence>
<keyword evidence="4" id="KW-1185">Reference proteome</keyword>
<dbReference type="Gene3D" id="2.40.70.10">
    <property type="entry name" value="Acid Proteases"/>
    <property type="match status" value="2"/>
</dbReference>
<evidence type="ECO:0000259" key="2">
    <source>
        <dbReference type="Pfam" id="PF14543"/>
    </source>
</evidence>
<dbReference type="InterPro" id="IPR032861">
    <property type="entry name" value="TAXi_N"/>
</dbReference>
<comment type="caution">
    <text evidence="3">The sequence shown here is derived from an EMBL/GenBank/DDBJ whole genome shotgun (WGS) entry which is preliminary data.</text>
</comment>
<comment type="similarity">
    <text evidence="1">Belongs to the peptidase A1 family.</text>
</comment>
<dbReference type="SUPFAM" id="SSF50630">
    <property type="entry name" value="Acid proteases"/>
    <property type="match status" value="1"/>
</dbReference>
<dbReference type="EMBL" id="LXQA010044162">
    <property type="protein sequence ID" value="MCI00759.1"/>
    <property type="molecule type" value="Genomic_DNA"/>
</dbReference>
<dbReference type="PANTHER" id="PTHR13683:SF826">
    <property type="entry name" value="ASPARTYL PROTEASE FAMILY PROTEIN 1"/>
    <property type="match status" value="1"/>
</dbReference>
<dbReference type="AlphaFoldDB" id="A0A392NNS2"/>
<dbReference type="Pfam" id="PF14543">
    <property type="entry name" value="TAXi_N"/>
    <property type="match status" value="1"/>
</dbReference>
<dbReference type="PROSITE" id="PS00141">
    <property type="entry name" value="ASP_PROTEASE"/>
    <property type="match status" value="1"/>
</dbReference>
<evidence type="ECO:0000313" key="4">
    <source>
        <dbReference type="Proteomes" id="UP000265520"/>
    </source>
</evidence>
<dbReference type="InterPro" id="IPR021109">
    <property type="entry name" value="Peptidase_aspartic_dom_sf"/>
</dbReference>
<reference evidence="3 4" key="1">
    <citation type="journal article" date="2018" name="Front. Plant Sci.">
        <title>Red Clover (Trifolium pratense) and Zigzag Clover (T. medium) - A Picture of Genomic Similarities and Differences.</title>
        <authorList>
            <person name="Dluhosova J."/>
            <person name="Istvanek J."/>
            <person name="Nedelnik J."/>
            <person name="Repkova J."/>
        </authorList>
    </citation>
    <scope>NUCLEOTIDE SEQUENCE [LARGE SCALE GENOMIC DNA]</scope>
    <source>
        <strain evidence="4">cv. 10/8</strain>
        <tissue evidence="3">Leaf</tissue>
    </source>
</reference>
<feature type="non-terminal residue" evidence="3">
    <location>
        <position position="147"/>
    </location>
</feature>
<dbReference type="GO" id="GO:0006508">
    <property type="term" value="P:proteolysis"/>
    <property type="evidence" value="ECO:0007669"/>
    <property type="project" value="InterPro"/>
</dbReference>